<keyword evidence="5 6" id="KW-0472">Membrane</keyword>
<proteinExistence type="predicted"/>
<name>A0A1M4WYV9_9CLOT</name>
<keyword evidence="4 6" id="KW-1133">Transmembrane helix</keyword>
<dbReference type="InterPro" id="IPR035681">
    <property type="entry name" value="ComA-like_MBL"/>
</dbReference>
<dbReference type="GO" id="GO:0005886">
    <property type="term" value="C:plasma membrane"/>
    <property type="evidence" value="ECO:0007669"/>
    <property type="project" value="UniProtKB-SubCell"/>
</dbReference>
<feature type="domain" description="Metallo-beta-lactamase" evidence="7">
    <location>
        <begin position="473"/>
        <end position="651"/>
    </location>
</feature>
<dbReference type="InterPro" id="IPR036866">
    <property type="entry name" value="RibonucZ/Hydroxyglut_hydro"/>
</dbReference>
<dbReference type="AlphaFoldDB" id="A0A1M4WYV9"/>
<keyword evidence="2" id="KW-1003">Cell membrane</keyword>
<sequence length="694" mass="79762">MFKSILIRIVIPYILGILFFLEEYRLILGATAVALFLVYMIIYKRDFHIYILFLLVGVFVAFISFYSFKNKLKSIENQKKYIGVVTKISLDNKSCIVKNKHYTLKLYFDNNKNLSVGDEIIFTGTVITDINYNKIFSKNINAYLKVIEFKKIGTKRDFFISLYRLSDNFKRNLIKIDKEAGAIINGFLSGDTEGLEEYTKDVLRELNLSHIVAVSGSHLGILALFTVILFSSNFKVRYFALLFFTYSYVVLANFSHSAVRAFIMILFVTLAQTLKKYPNSLNILVTTFIIMTTTNVYIIYDIGFILSIVSTFGIIILTPVLKQKMDKRIAINLSAFIFSMPIILFLSGYVSIFSVITNLFVSYLVAFITIFSLITFIIFSLVKSQMILYPVLILGNLFIKLLNILKCININLYIPNYSLYMLIISYIIIILFFDLIKINDKLKKAILIVLSAVFLFNFYPKNKLIISFIDVGQGDSIFIETPNKKTILIDTGGNINGYNMAQNRVVPFIKKKGYRRIDVLIITHFHNDHAGGLQYVINNLQVHSKFAFKPNNKEFIELKNSDKLIVDGVELNIIANESETSENVNENCLVIIGKYKEFDFLLTADAELSLMKKISGEFEIVKMPHHGSRYSFNEEILKNIKIQNSIFTVGKNNFNHPAKEVIDLLEENDIKYYRTDRDGTIQIRTDGEKYSIHK</sequence>
<dbReference type="RefSeq" id="WP_073248493.1">
    <property type="nucleotide sequence ID" value="NZ_FQVG01000020.1"/>
</dbReference>
<feature type="transmembrane region" description="Helical" evidence="6">
    <location>
        <begin position="26"/>
        <end position="43"/>
    </location>
</feature>
<keyword evidence="9" id="KW-1185">Reference proteome</keyword>
<dbReference type="Proteomes" id="UP000184423">
    <property type="component" value="Unassembled WGS sequence"/>
</dbReference>
<dbReference type="EMBL" id="FQVG01000020">
    <property type="protein sequence ID" value="SHE86451.1"/>
    <property type="molecule type" value="Genomic_DNA"/>
</dbReference>
<dbReference type="NCBIfam" id="TIGR00360">
    <property type="entry name" value="ComEC_N-term"/>
    <property type="match status" value="1"/>
</dbReference>
<evidence type="ECO:0000313" key="8">
    <source>
        <dbReference type="EMBL" id="SHE86451.1"/>
    </source>
</evidence>
<feature type="transmembrane region" description="Helical" evidence="6">
    <location>
        <begin position="304"/>
        <end position="321"/>
    </location>
</feature>
<evidence type="ECO:0000313" key="9">
    <source>
        <dbReference type="Proteomes" id="UP000184423"/>
    </source>
</evidence>
<feature type="transmembrane region" description="Helical" evidence="6">
    <location>
        <begin position="208"/>
        <end position="232"/>
    </location>
</feature>
<dbReference type="Gene3D" id="3.60.15.10">
    <property type="entry name" value="Ribonuclease Z/Hydroxyacylglutathione hydrolase-like"/>
    <property type="match status" value="1"/>
</dbReference>
<dbReference type="Pfam" id="PF03772">
    <property type="entry name" value="Competence"/>
    <property type="match status" value="1"/>
</dbReference>
<gene>
    <name evidence="8" type="ORF">SAMN02746091_01280</name>
</gene>
<feature type="transmembrane region" description="Helical" evidence="6">
    <location>
        <begin position="238"/>
        <end position="268"/>
    </location>
</feature>
<accession>A0A1M4WYV9</accession>
<dbReference type="InterPro" id="IPR001279">
    <property type="entry name" value="Metallo-B-lactamas"/>
</dbReference>
<evidence type="ECO:0000256" key="3">
    <source>
        <dbReference type="ARBA" id="ARBA00022692"/>
    </source>
</evidence>
<dbReference type="Pfam" id="PF00753">
    <property type="entry name" value="Lactamase_B"/>
    <property type="match status" value="1"/>
</dbReference>
<dbReference type="SUPFAM" id="SSF56281">
    <property type="entry name" value="Metallo-hydrolase/oxidoreductase"/>
    <property type="match status" value="1"/>
</dbReference>
<dbReference type="InterPro" id="IPR004477">
    <property type="entry name" value="ComEC_N"/>
</dbReference>
<dbReference type="CDD" id="cd07731">
    <property type="entry name" value="ComA-like_MBL-fold"/>
    <property type="match status" value="1"/>
</dbReference>
<organism evidence="8 9">
    <name type="scientific">Caloramator proteoclasticus DSM 10124</name>
    <dbReference type="NCBI Taxonomy" id="1121262"/>
    <lineage>
        <taxon>Bacteria</taxon>
        <taxon>Bacillati</taxon>
        <taxon>Bacillota</taxon>
        <taxon>Clostridia</taxon>
        <taxon>Eubacteriales</taxon>
        <taxon>Clostridiaceae</taxon>
        <taxon>Caloramator</taxon>
    </lineage>
</organism>
<feature type="transmembrane region" description="Helical" evidence="6">
    <location>
        <begin position="6"/>
        <end position="21"/>
    </location>
</feature>
<keyword evidence="3 6" id="KW-0812">Transmembrane</keyword>
<reference evidence="9" key="1">
    <citation type="submission" date="2016-11" db="EMBL/GenBank/DDBJ databases">
        <authorList>
            <person name="Varghese N."/>
            <person name="Submissions S."/>
        </authorList>
    </citation>
    <scope>NUCLEOTIDE SEQUENCE [LARGE SCALE GENOMIC DNA]</scope>
    <source>
        <strain evidence="9">DSM 10124</strain>
    </source>
</reference>
<feature type="transmembrane region" description="Helical" evidence="6">
    <location>
        <begin position="49"/>
        <end position="68"/>
    </location>
</feature>
<feature type="transmembrane region" description="Helical" evidence="6">
    <location>
        <begin position="417"/>
        <end position="435"/>
    </location>
</feature>
<dbReference type="PANTHER" id="PTHR30619:SF7">
    <property type="entry name" value="BETA-LACTAMASE DOMAIN PROTEIN"/>
    <property type="match status" value="1"/>
</dbReference>
<evidence type="ECO:0000256" key="2">
    <source>
        <dbReference type="ARBA" id="ARBA00022475"/>
    </source>
</evidence>
<evidence type="ECO:0000256" key="4">
    <source>
        <dbReference type="ARBA" id="ARBA00022989"/>
    </source>
</evidence>
<feature type="transmembrane region" description="Helical" evidence="6">
    <location>
        <begin position="333"/>
        <end position="354"/>
    </location>
</feature>
<comment type="subcellular location">
    <subcellularLocation>
        <location evidence="1">Cell membrane</location>
        <topology evidence="1">Multi-pass membrane protein</topology>
    </subcellularLocation>
</comment>
<evidence type="ECO:0000256" key="1">
    <source>
        <dbReference type="ARBA" id="ARBA00004651"/>
    </source>
</evidence>
<protein>
    <submittedName>
        <fullName evidence="8">DNA internalization-related competence protein ComEC/Rec2</fullName>
    </submittedName>
</protein>
<evidence type="ECO:0000259" key="7">
    <source>
        <dbReference type="SMART" id="SM00849"/>
    </source>
</evidence>
<dbReference type="SMART" id="SM00849">
    <property type="entry name" value="Lactamase_B"/>
    <property type="match status" value="1"/>
</dbReference>
<feature type="transmembrane region" description="Helical" evidence="6">
    <location>
        <begin position="360"/>
        <end position="379"/>
    </location>
</feature>
<evidence type="ECO:0000256" key="5">
    <source>
        <dbReference type="ARBA" id="ARBA00023136"/>
    </source>
</evidence>
<feature type="transmembrane region" description="Helical" evidence="6">
    <location>
        <begin position="386"/>
        <end position="405"/>
    </location>
</feature>
<evidence type="ECO:0000256" key="6">
    <source>
        <dbReference type="SAM" id="Phobius"/>
    </source>
</evidence>
<dbReference type="InterPro" id="IPR052159">
    <property type="entry name" value="Competence_DNA_uptake"/>
</dbReference>
<dbReference type="PANTHER" id="PTHR30619">
    <property type="entry name" value="DNA INTERNALIZATION/COMPETENCE PROTEIN COMEC/REC2"/>
    <property type="match status" value="1"/>
</dbReference>